<protein>
    <recommendedName>
        <fullName evidence="5">PknH-like extracellular domain-containing protein</fullName>
    </recommendedName>
</protein>
<dbReference type="EMBL" id="MAQA01000057">
    <property type="protein sequence ID" value="OCI29786.1"/>
    <property type="molecule type" value="Genomic_DNA"/>
</dbReference>
<dbReference type="STRING" id="43678.OJAG_09980"/>
<dbReference type="Gene3D" id="3.40.1000.70">
    <property type="entry name" value="PknH-like extracellular domain"/>
    <property type="match status" value="1"/>
</dbReference>
<evidence type="ECO:0008006" key="5">
    <source>
        <dbReference type="Google" id="ProtNLM"/>
    </source>
</evidence>
<gene>
    <name evidence="2" type="ORF">OERS_35230</name>
    <name evidence="1" type="ORF">OJAG_09980</name>
</gene>
<accession>A0A163SDD0</accession>
<dbReference type="InterPro" id="IPR038232">
    <property type="entry name" value="PknH-like_Extracell_sf"/>
</dbReference>
<reference evidence="1 3" key="1">
    <citation type="submission" date="2016-01" db="EMBL/GenBank/DDBJ databases">
        <title>Genome sequence of Oerskovia enterophila VJag, an agar and cellulose degrading bacterium.</title>
        <authorList>
            <person name="Poehlein A."/>
            <person name="Jag V."/>
            <person name="Bengelsdorf F."/>
            <person name="Duerre P."/>
            <person name="Daniel R."/>
        </authorList>
    </citation>
    <scope>NUCLEOTIDE SEQUENCE [LARGE SCALE GENOMIC DNA]</scope>
    <source>
        <strain evidence="1 3">VJag</strain>
    </source>
</reference>
<evidence type="ECO:0000313" key="1">
    <source>
        <dbReference type="EMBL" id="KZM36285.1"/>
    </source>
</evidence>
<dbReference type="EMBL" id="LRIE01000055">
    <property type="protein sequence ID" value="KZM36285.1"/>
    <property type="molecule type" value="Genomic_DNA"/>
</dbReference>
<dbReference type="AlphaFoldDB" id="A0A163SDD0"/>
<comment type="caution">
    <text evidence="1">The sequence shown here is derived from an EMBL/GenBank/DDBJ whole genome shotgun (WGS) entry which is preliminary data.</text>
</comment>
<evidence type="ECO:0000313" key="4">
    <source>
        <dbReference type="Proteomes" id="UP000093412"/>
    </source>
</evidence>
<organism evidence="1 3">
    <name type="scientific">Oerskovia enterophila</name>
    <dbReference type="NCBI Taxonomy" id="43678"/>
    <lineage>
        <taxon>Bacteria</taxon>
        <taxon>Bacillati</taxon>
        <taxon>Actinomycetota</taxon>
        <taxon>Actinomycetes</taxon>
        <taxon>Micrococcales</taxon>
        <taxon>Cellulomonadaceae</taxon>
        <taxon>Oerskovia</taxon>
    </lineage>
</organism>
<evidence type="ECO:0000313" key="2">
    <source>
        <dbReference type="EMBL" id="OCI29786.1"/>
    </source>
</evidence>
<dbReference type="Proteomes" id="UP000093412">
    <property type="component" value="Unassembled WGS sequence"/>
</dbReference>
<name>A0A163SDD0_9CELL</name>
<dbReference type="RefSeq" id="WP_139107914.1">
    <property type="nucleotide sequence ID" value="NZ_LRIE01000055.1"/>
</dbReference>
<keyword evidence="4" id="KW-1185">Reference proteome</keyword>
<sequence>MEAHGRSSGGARRIGAGRATKRAGLVLVLGATLVACATEAPADSEGPGETVGTIAAPAEGAEAAQVTAELGASVVTPAPPHVDPSAIRSLLLPEAGVVTGIPAIQGNVMTILRDEPRVPPANSQSPANCDIAAILSGLGTSGYALQDTLSPGGRLQQEVHLFADAAAADAAYAIVQDRASSCPTVTIDYVEAGDPISVEVSGTADTTGTFPSLAQDTRLSADAYWVTEGYNGYVLVGNAIVHWSADAANYHAEQMPRVDRAVLGTRSAVEAVVLAHLQQFATS</sequence>
<dbReference type="PATRIC" id="fig|43678.3.peg.1045"/>
<proteinExistence type="predicted"/>
<dbReference type="OrthoDB" id="4823468at2"/>
<dbReference type="Proteomes" id="UP000076447">
    <property type="component" value="Unassembled WGS sequence"/>
</dbReference>
<reference evidence="2 4" key="2">
    <citation type="submission" date="2016-06" db="EMBL/GenBank/DDBJ databases">
        <title>Genome sequence of Oerskovia enterophila DSM 43852.</title>
        <authorList>
            <person name="Poehlein A."/>
            <person name="Jag V."/>
            <person name="Bengelsdorf F.R."/>
            <person name="Daniel R."/>
            <person name="Duerre P."/>
        </authorList>
    </citation>
    <scope>NUCLEOTIDE SEQUENCE [LARGE SCALE GENOMIC DNA]</scope>
    <source>
        <strain evidence="2 4">DSM 43852</strain>
    </source>
</reference>
<evidence type="ECO:0000313" key="3">
    <source>
        <dbReference type="Proteomes" id="UP000076447"/>
    </source>
</evidence>